<feature type="domain" description="Thioredoxin" evidence="14">
    <location>
        <begin position="4"/>
        <end position="154"/>
    </location>
</feature>
<sequence>MADLKVGDKAPDFEGKNQNGEKIALKDFAGKKLILYFYPKDNTPGCTAESCNLNDNYDAWLEKGFDVVGVSPDSEKSHQKFIDKFGFKFNLIADTEKEILEAYGAWGLKKNYGKEYMGVLRKTFVIDEEGVIAEIFEKVNTKDHTNQIIETLNL</sequence>
<evidence type="ECO:0000256" key="12">
    <source>
        <dbReference type="ARBA" id="ARBA00049091"/>
    </source>
</evidence>
<keyword evidence="8" id="KW-0676">Redox-active center</keyword>
<keyword evidence="6" id="KW-0560">Oxidoreductase</keyword>
<dbReference type="NCBIfam" id="NF006960">
    <property type="entry name" value="PRK09437.1"/>
    <property type="match status" value="1"/>
</dbReference>
<reference evidence="15 16" key="1">
    <citation type="submission" date="2014-09" db="EMBL/GenBank/DDBJ databases">
        <title>Draft Genome Sequence of Draconibacterium sp. JN14CK-3.</title>
        <authorList>
            <person name="Dong C."/>
            <person name="Lai Q."/>
            <person name="Shao Z."/>
        </authorList>
    </citation>
    <scope>NUCLEOTIDE SEQUENCE [LARGE SCALE GENOMIC DNA]</scope>
    <source>
        <strain evidence="15 16">JN14CK-3</strain>
    </source>
</reference>
<dbReference type="FunFam" id="3.40.30.10:FF:000007">
    <property type="entry name" value="Thioredoxin-dependent thiol peroxidase"/>
    <property type="match status" value="1"/>
</dbReference>
<dbReference type="PATRIC" id="fig|1544798.3.peg.4075"/>
<evidence type="ECO:0000256" key="7">
    <source>
        <dbReference type="ARBA" id="ARBA00023157"/>
    </source>
</evidence>
<evidence type="ECO:0000256" key="9">
    <source>
        <dbReference type="ARBA" id="ARBA00032824"/>
    </source>
</evidence>
<keyword evidence="16" id="KW-1185">Reference proteome</keyword>
<evidence type="ECO:0000256" key="5">
    <source>
        <dbReference type="ARBA" id="ARBA00022862"/>
    </source>
</evidence>
<evidence type="ECO:0000256" key="4">
    <source>
        <dbReference type="ARBA" id="ARBA00022559"/>
    </source>
</evidence>
<evidence type="ECO:0000256" key="8">
    <source>
        <dbReference type="ARBA" id="ARBA00023284"/>
    </source>
</evidence>
<evidence type="ECO:0000256" key="10">
    <source>
        <dbReference type="ARBA" id="ARBA00038489"/>
    </source>
</evidence>
<keyword evidence="7" id="KW-1015">Disulfide bond</keyword>
<dbReference type="SUPFAM" id="SSF52833">
    <property type="entry name" value="Thioredoxin-like"/>
    <property type="match status" value="1"/>
</dbReference>
<evidence type="ECO:0000256" key="2">
    <source>
        <dbReference type="ARBA" id="ARBA00011245"/>
    </source>
</evidence>
<dbReference type="STRING" id="1544798.LH29_19495"/>
<organism evidence="15 16">
    <name type="scientific">Draconibacterium sediminis</name>
    <dbReference type="NCBI Taxonomy" id="1544798"/>
    <lineage>
        <taxon>Bacteria</taxon>
        <taxon>Pseudomonadati</taxon>
        <taxon>Bacteroidota</taxon>
        <taxon>Bacteroidia</taxon>
        <taxon>Marinilabiliales</taxon>
        <taxon>Prolixibacteraceae</taxon>
        <taxon>Draconibacterium</taxon>
    </lineage>
</organism>
<dbReference type="Proteomes" id="UP000032544">
    <property type="component" value="Unassembled WGS sequence"/>
</dbReference>
<evidence type="ECO:0000313" key="16">
    <source>
        <dbReference type="Proteomes" id="UP000032544"/>
    </source>
</evidence>
<comment type="catalytic activity">
    <reaction evidence="12">
        <text>a hydroperoxide + [thioredoxin]-dithiol = an alcohol + [thioredoxin]-disulfide + H2O</text>
        <dbReference type="Rhea" id="RHEA:62620"/>
        <dbReference type="Rhea" id="RHEA-COMP:10698"/>
        <dbReference type="Rhea" id="RHEA-COMP:10700"/>
        <dbReference type="ChEBI" id="CHEBI:15377"/>
        <dbReference type="ChEBI" id="CHEBI:29950"/>
        <dbReference type="ChEBI" id="CHEBI:30879"/>
        <dbReference type="ChEBI" id="CHEBI:35924"/>
        <dbReference type="ChEBI" id="CHEBI:50058"/>
        <dbReference type="EC" id="1.11.1.24"/>
    </reaction>
</comment>
<evidence type="ECO:0000256" key="3">
    <source>
        <dbReference type="ARBA" id="ARBA00013017"/>
    </source>
</evidence>
<dbReference type="InterPro" id="IPR036249">
    <property type="entry name" value="Thioredoxin-like_sf"/>
</dbReference>
<dbReference type="OrthoDB" id="9812811at2"/>
<evidence type="ECO:0000259" key="14">
    <source>
        <dbReference type="PROSITE" id="PS51352"/>
    </source>
</evidence>
<comment type="function">
    <text evidence="1">Thiol-specific peroxidase that catalyzes the reduction of hydrogen peroxide and organic hydroperoxides to water and alcohols, respectively. Plays a role in cell protection against oxidative stress by detoxifying peroxides and as sensor of hydrogen peroxide-mediated signaling events.</text>
</comment>
<dbReference type="EC" id="1.11.1.24" evidence="3"/>
<dbReference type="InterPro" id="IPR050924">
    <property type="entry name" value="Peroxiredoxin_BCP/PrxQ"/>
</dbReference>
<gene>
    <name evidence="15" type="ORF">LH29_19495</name>
</gene>
<dbReference type="PIRSF" id="PIRSF000239">
    <property type="entry name" value="AHPC"/>
    <property type="match status" value="1"/>
</dbReference>
<dbReference type="AlphaFoldDB" id="A0A0D8J897"/>
<protein>
    <recommendedName>
        <fullName evidence="3">thioredoxin-dependent peroxiredoxin</fullName>
        <ecNumber evidence="3">1.11.1.24</ecNumber>
    </recommendedName>
    <alternativeName>
        <fullName evidence="9">Thioredoxin peroxidase</fullName>
    </alternativeName>
    <alternativeName>
        <fullName evidence="11">Thioredoxin-dependent peroxiredoxin Bcp</fullName>
    </alternativeName>
</protein>
<name>A0A0D8J897_9BACT</name>
<dbReference type="CDD" id="cd03017">
    <property type="entry name" value="PRX_BCP"/>
    <property type="match status" value="1"/>
</dbReference>
<accession>A0A0D8J897</accession>
<dbReference type="GO" id="GO:0005737">
    <property type="term" value="C:cytoplasm"/>
    <property type="evidence" value="ECO:0007669"/>
    <property type="project" value="TreeGrafter"/>
</dbReference>
<dbReference type="InterPro" id="IPR024706">
    <property type="entry name" value="Peroxiredoxin_AhpC-typ"/>
</dbReference>
<dbReference type="RefSeq" id="WP_045032637.1">
    <property type="nucleotide sequence ID" value="NZ_JRHC01000005.1"/>
</dbReference>
<evidence type="ECO:0000256" key="6">
    <source>
        <dbReference type="ARBA" id="ARBA00023002"/>
    </source>
</evidence>
<evidence type="ECO:0000256" key="13">
    <source>
        <dbReference type="PIRSR" id="PIRSR000239-1"/>
    </source>
</evidence>
<comment type="similarity">
    <text evidence="10">Belongs to the peroxiredoxin family. BCP/PrxQ subfamily.</text>
</comment>
<proteinExistence type="inferred from homology"/>
<dbReference type="Gene3D" id="3.40.30.10">
    <property type="entry name" value="Glutaredoxin"/>
    <property type="match status" value="1"/>
</dbReference>
<dbReference type="Pfam" id="PF00578">
    <property type="entry name" value="AhpC-TSA"/>
    <property type="match status" value="1"/>
</dbReference>
<dbReference type="InterPro" id="IPR000866">
    <property type="entry name" value="AhpC/TSA"/>
</dbReference>
<evidence type="ECO:0000256" key="1">
    <source>
        <dbReference type="ARBA" id="ARBA00003330"/>
    </source>
</evidence>
<comment type="caution">
    <text evidence="15">The sequence shown here is derived from an EMBL/GenBank/DDBJ whole genome shotgun (WGS) entry which is preliminary data.</text>
</comment>
<keyword evidence="5" id="KW-0049">Antioxidant</keyword>
<evidence type="ECO:0000256" key="11">
    <source>
        <dbReference type="ARBA" id="ARBA00042639"/>
    </source>
</evidence>
<dbReference type="GO" id="GO:0034599">
    <property type="term" value="P:cellular response to oxidative stress"/>
    <property type="evidence" value="ECO:0007669"/>
    <property type="project" value="TreeGrafter"/>
</dbReference>
<keyword evidence="4" id="KW-0575">Peroxidase</keyword>
<dbReference type="InterPro" id="IPR013766">
    <property type="entry name" value="Thioredoxin_domain"/>
</dbReference>
<evidence type="ECO:0000313" key="15">
    <source>
        <dbReference type="EMBL" id="KJF42716.1"/>
    </source>
</evidence>
<dbReference type="GO" id="GO:0045454">
    <property type="term" value="P:cell redox homeostasis"/>
    <property type="evidence" value="ECO:0007669"/>
    <property type="project" value="TreeGrafter"/>
</dbReference>
<comment type="subunit">
    <text evidence="2">Monomer.</text>
</comment>
<dbReference type="PROSITE" id="PS51352">
    <property type="entry name" value="THIOREDOXIN_2"/>
    <property type="match status" value="1"/>
</dbReference>
<dbReference type="PANTHER" id="PTHR42801">
    <property type="entry name" value="THIOREDOXIN-DEPENDENT PEROXIDE REDUCTASE"/>
    <property type="match status" value="1"/>
</dbReference>
<feature type="active site" description="Cysteine sulfenic acid (-SOH) intermediate; for peroxidase activity" evidence="13">
    <location>
        <position position="46"/>
    </location>
</feature>
<dbReference type="EMBL" id="JRHC01000005">
    <property type="protein sequence ID" value="KJF42716.1"/>
    <property type="molecule type" value="Genomic_DNA"/>
</dbReference>
<dbReference type="GO" id="GO:0008379">
    <property type="term" value="F:thioredoxin peroxidase activity"/>
    <property type="evidence" value="ECO:0007669"/>
    <property type="project" value="TreeGrafter"/>
</dbReference>
<dbReference type="PANTHER" id="PTHR42801:SF4">
    <property type="entry name" value="AHPC_TSA FAMILY PROTEIN"/>
    <property type="match status" value="1"/>
</dbReference>